<evidence type="ECO:0000256" key="6">
    <source>
        <dbReference type="ARBA" id="ARBA00022840"/>
    </source>
</evidence>
<dbReference type="PANTHER" id="PTHR23117:SF13">
    <property type="entry name" value="GUANYLATE KINASE"/>
    <property type="match status" value="1"/>
</dbReference>
<keyword evidence="3 8" id="KW-0808">Transferase</keyword>
<evidence type="ECO:0000256" key="1">
    <source>
        <dbReference type="ARBA" id="ARBA00005790"/>
    </source>
</evidence>
<evidence type="ECO:0000256" key="4">
    <source>
        <dbReference type="ARBA" id="ARBA00022741"/>
    </source>
</evidence>
<dbReference type="EMBL" id="UOFA01000222">
    <property type="protein sequence ID" value="VAW45717.1"/>
    <property type="molecule type" value="Genomic_DNA"/>
</dbReference>
<comment type="similarity">
    <text evidence="1">Belongs to the guanylate kinase family.</text>
</comment>
<dbReference type="CDD" id="cd00071">
    <property type="entry name" value="GMPK"/>
    <property type="match status" value="1"/>
</dbReference>
<dbReference type="EC" id="2.7.4.8" evidence="2"/>
<dbReference type="Pfam" id="PF00625">
    <property type="entry name" value="Guanylate_kin"/>
    <property type="match status" value="1"/>
</dbReference>
<organism evidence="8">
    <name type="scientific">hydrothermal vent metagenome</name>
    <dbReference type="NCBI Taxonomy" id="652676"/>
    <lineage>
        <taxon>unclassified sequences</taxon>
        <taxon>metagenomes</taxon>
        <taxon>ecological metagenomes</taxon>
    </lineage>
</organism>
<dbReference type="SMART" id="SM00072">
    <property type="entry name" value="GuKc"/>
    <property type="match status" value="1"/>
</dbReference>
<dbReference type="Gene3D" id="3.40.50.300">
    <property type="entry name" value="P-loop containing nucleotide triphosphate hydrolases"/>
    <property type="match status" value="1"/>
</dbReference>
<dbReference type="InterPro" id="IPR020590">
    <property type="entry name" value="Guanylate_kinase_CS"/>
</dbReference>
<keyword evidence="6" id="KW-0067">ATP-binding</keyword>
<keyword evidence="4" id="KW-0547">Nucleotide-binding</keyword>
<dbReference type="AlphaFoldDB" id="A0A3B0W4S2"/>
<gene>
    <name evidence="8" type="ORF">MNBD_GAMMA02-1400</name>
</gene>
<evidence type="ECO:0000256" key="5">
    <source>
        <dbReference type="ARBA" id="ARBA00022777"/>
    </source>
</evidence>
<dbReference type="PROSITE" id="PS00856">
    <property type="entry name" value="GUANYLATE_KINASE_1"/>
    <property type="match status" value="1"/>
</dbReference>
<dbReference type="GO" id="GO:0005829">
    <property type="term" value="C:cytosol"/>
    <property type="evidence" value="ECO:0007669"/>
    <property type="project" value="TreeGrafter"/>
</dbReference>
<keyword evidence="5 8" id="KW-0418">Kinase</keyword>
<name>A0A3B0W4S2_9ZZZZ</name>
<evidence type="ECO:0000256" key="3">
    <source>
        <dbReference type="ARBA" id="ARBA00022679"/>
    </source>
</evidence>
<dbReference type="SUPFAM" id="SSF52540">
    <property type="entry name" value="P-loop containing nucleoside triphosphate hydrolases"/>
    <property type="match status" value="1"/>
</dbReference>
<sequence>MMSKNNLTGTLFIVSAPSGTGKTSLVNALVRDTNHLKLSISHTTRKPRQKEIDGYNYHFITASKFKQMEAAGVFMESANVFDNHYGTSQDAVQKMLDEGHDVVLEIDWQGAEQIKARFNAAISIFILPPSIQALQERLESRGQDSDEVINSRMTKAIAELNHYHKADFLVVNDDFEEALKSLKAIVKSNRMTTAKQQIINQRLINTLIDTQQQVSEVKPD</sequence>
<feature type="domain" description="Guanylate kinase-like" evidence="7">
    <location>
        <begin position="9"/>
        <end position="187"/>
    </location>
</feature>
<dbReference type="PROSITE" id="PS50052">
    <property type="entry name" value="GUANYLATE_KINASE_2"/>
    <property type="match status" value="1"/>
</dbReference>
<evidence type="ECO:0000313" key="8">
    <source>
        <dbReference type="EMBL" id="VAW45717.1"/>
    </source>
</evidence>
<dbReference type="InterPro" id="IPR008144">
    <property type="entry name" value="Guanylate_kin-like_dom"/>
</dbReference>
<dbReference type="HAMAP" id="MF_00328">
    <property type="entry name" value="Guanylate_kinase"/>
    <property type="match status" value="1"/>
</dbReference>
<dbReference type="NCBIfam" id="TIGR03263">
    <property type="entry name" value="guanyl_kin"/>
    <property type="match status" value="1"/>
</dbReference>
<dbReference type="PANTHER" id="PTHR23117">
    <property type="entry name" value="GUANYLATE KINASE-RELATED"/>
    <property type="match status" value="1"/>
</dbReference>
<dbReference type="GO" id="GO:0004385">
    <property type="term" value="F:GMP kinase activity"/>
    <property type="evidence" value="ECO:0007669"/>
    <property type="project" value="UniProtKB-EC"/>
</dbReference>
<dbReference type="FunFam" id="3.30.63.10:FF:000002">
    <property type="entry name" value="Guanylate kinase 1"/>
    <property type="match status" value="1"/>
</dbReference>
<reference evidence="8" key="1">
    <citation type="submission" date="2018-06" db="EMBL/GenBank/DDBJ databases">
        <authorList>
            <person name="Zhirakovskaya E."/>
        </authorList>
    </citation>
    <scope>NUCLEOTIDE SEQUENCE</scope>
</reference>
<evidence type="ECO:0000256" key="2">
    <source>
        <dbReference type="ARBA" id="ARBA00012961"/>
    </source>
</evidence>
<proteinExistence type="inferred from homology"/>
<accession>A0A3B0W4S2</accession>
<dbReference type="GO" id="GO:0005524">
    <property type="term" value="F:ATP binding"/>
    <property type="evidence" value="ECO:0007669"/>
    <property type="project" value="UniProtKB-KW"/>
</dbReference>
<evidence type="ECO:0000259" key="7">
    <source>
        <dbReference type="PROSITE" id="PS50052"/>
    </source>
</evidence>
<protein>
    <recommendedName>
        <fullName evidence="2">guanylate kinase</fullName>
        <ecNumber evidence="2">2.7.4.8</ecNumber>
    </recommendedName>
</protein>
<dbReference type="InterPro" id="IPR017665">
    <property type="entry name" value="Guanylate_kinase"/>
</dbReference>
<dbReference type="InterPro" id="IPR027417">
    <property type="entry name" value="P-loop_NTPase"/>
</dbReference>
<dbReference type="InterPro" id="IPR008145">
    <property type="entry name" value="GK/Ca_channel_bsu"/>
</dbReference>
<dbReference type="Gene3D" id="3.30.63.10">
    <property type="entry name" value="Guanylate Kinase phosphate binding domain"/>
    <property type="match status" value="1"/>
</dbReference>